<dbReference type="eggNOG" id="KOG2812">
    <property type="taxonomic scope" value="Eukaryota"/>
</dbReference>
<organism evidence="3 4">
    <name type="scientific">Gregarina niphandrodes</name>
    <name type="common">Septate eugregarine</name>
    <dbReference type="NCBI Taxonomy" id="110365"/>
    <lineage>
        <taxon>Eukaryota</taxon>
        <taxon>Sar</taxon>
        <taxon>Alveolata</taxon>
        <taxon>Apicomplexa</taxon>
        <taxon>Conoidasida</taxon>
        <taxon>Gregarinasina</taxon>
        <taxon>Eugregarinorida</taxon>
        <taxon>Gregarinidae</taxon>
        <taxon>Gregarina</taxon>
    </lineage>
</organism>
<comment type="similarity">
    <text evidence="1">Belongs to the NKAP family.</text>
</comment>
<dbReference type="PANTHER" id="PTHR13087">
    <property type="entry name" value="NF-KAPPA B ACTIVATING PROTEIN"/>
    <property type="match status" value="1"/>
</dbReference>
<accession>A0A023BA68</accession>
<evidence type="ECO:0000313" key="4">
    <source>
        <dbReference type="Proteomes" id="UP000019763"/>
    </source>
</evidence>
<gene>
    <name evidence="3" type="ORF">GNI_040790</name>
</gene>
<protein>
    <submittedName>
        <fullName evidence="3">Ras-induced vulval development antagonist protein</fullName>
    </submittedName>
</protein>
<dbReference type="InterPro" id="IPR009269">
    <property type="entry name" value="NKAP_C"/>
</dbReference>
<dbReference type="PANTHER" id="PTHR13087:SF0">
    <property type="entry name" value="NFKB ACTIVATING PROTEIN LIKE"/>
    <property type="match status" value="1"/>
</dbReference>
<proteinExistence type="inferred from homology"/>
<comment type="caution">
    <text evidence="3">The sequence shown here is derived from an EMBL/GenBank/DDBJ whole genome shotgun (WGS) entry which is preliminary data.</text>
</comment>
<sequence length="170" mass="19138">MIDVLGIARRMCATCAVPYGLWLSRFGPAAAYDAWLTEASGSEVAATERQTRAFVARRGYGPQLLPGEGSAMAGYVASGKRIPRRGEVGYSADDIDCFERLGYVMSGSRHKRMNAVRLRKENQVYTAEQQRALTLFHQEERKKREEEIHAELHHLLRSQKQKALTEDPDP</sequence>
<dbReference type="Proteomes" id="UP000019763">
    <property type="component" value="Unassembled WGS sequence"/>
</dbReference>
<dbReference type="GO" id="GO:0003682">
    <property type="term" value="F:chromatin binding"/>
    <property type="evidence" value="ECO:0007669"/>
    <property type="project" value="InterPro"/>
</dbReference>
<keyword evidence="4" id="KW-1185">Reference proteome</keyword>
<evidence type="ECO:0000256" key="1">
    <source>
        <dbReference type="ARBA" id="ARBA00009313"/>
    </source>
</evidence>
<dbReference type="AlphaFoldDB" id="A0A023BA68"/>
<dbReference type="GO" id="GO:0010468">
    <property type="term" value="P:regulation of gene expression"/>
    <property type="evidence" value="ECO:0007669"/>
    <property type="project" value="TreeGrafter"/>
</dbReference>
<dbReference type="GeneID" id="22911576"/>
<dbReference type="InterPro" id="IPR040466">
    <property type="entry name" value="NKAP"/>
</dbReference>
<dbReference type="RefSeq" id="XP_011129454.1">
    <property type="nucleotide sequence ID" value="XM_011131152.1"/>
</dbReference>
<dbReference type="VEuPathDB" id="CryptoDB:GNI_040790"/>
<evidence type="ECO:0000313" key="3">
    <source>
        <dbReference type="EMBL" id="EZG78140.1"/>
    </source>
</evidence>
<evidence type="ECO:0000259" key="2">
    <source>
        <dbReference type="Pfam" id="PF06047"/>
    </source>
</evidence>
<dbReference type="Pfam" id="PF06047">
    <property type="entry name" value="Nkap_C"/>
    <property type="match status" value="1"/>
</dbReference>
<dbReference type="EMBL" id="AFNH02000311">
    <property type="protein sequence ID" value="EZG78140.1"/>
    <property type="molecule type" value="Genomic_DNA"/>
</dbReference>
<dbReference type="OrthoDB" id="273141at2759"/>
<feature type="domain" description="NF-kappa-B-activating protein C-terminal" evidence="2">
    <location>
        <begin position="59"/>
        <end position="157"/>
    </location>
</feature>
<name>A0A023BA68_GRENI</name>
<reference evidence="3" key="1">
    <citation type="submission" date="2013-12" db="EMBL/GenBank/DDBJ databases">
        <authorList>
            <person name="Omoto C.K."/>
            <person name="Sibley D."/>
            <person name="Venepally P."/>
            <person name="Hadjithomas M."/>
            <person name="Karamycheva S."/>
            <person name="Brunk B."/>
            <person name="Roos D."/>
            <person name="Caler E."/>
            <person name="Lorenzi H."/>
        </authorList>
    </citation>
    <scope>NUCLEOTIDE SEQUENCE</scope>
</reference>
<dbReference type="GO" id="GO:0005634">
    <property type="term" value="C:nucleus"/>
    <property type="evidence" value="ECO:0007669"/>
    <property type="project" value="TreeGrafter"/>
</dbReference>